<keyword evidence="4" id="KW-0804">Transcription</keyword>
<dbReference type="Gene3D" id="1.10.10.10">
    <property type="entry name" value="Winged helix-like DNA-binding domain superfamily/Winged helix DNA-binding domain"/>
    <property type="match status" value="1"/>
</dbReference>
<sequence length="187" mass="21075">MDRSDGGFAHLVERWRSGDRVARDELIGRMLPELRQIAAARLRNELNSSLSTDDLINDAVVRFMRLSAIDLADRAHFIALASRIMRNVLTDHARAKAADKRQHHKIELNTRVDGGQRIDLESLNFALIRLGAIDPALMELVEMRYFGAMSIEDVAIATDQSPATVKRRWRTARAWLADAMAETIDNG</sequence>
<evidence type="ECO:0000256" key="2">
    <source>
        <dbReference type="ARBA" id="ARBA00023015"/>
    </source>
</evidence>
<protein>
    <submittedName>
        <fullName evidence="6">RNA polymerase sigma factor (TIGR02999 family)</fullName>
    </submittedName>
</protein>
<evidence type="ECO:0000259" key="5">
    <source>
        <dbReference type="Pfam" id="PF07638"/>
    </source>
</evidence>
<dbReference type="RefSeq" id="WP_184152467.1">
    <property type="nucleotide sequence ID" value="NZ_JACHKA010000001.1"/>
</dbReference>
<dbReference type="EMBL" id="JACHKA010000001">
    <property type="protein sequence ID" value="MBB5985749.1"/>
    <property type="molecule type" value="Genomic_DNA"/>
</dbReference>
<dbReference type="Pfam" id="PF07638">
    <property type="entry name" value="Sigma70_ECF"/>
    <property type="match status" value="1"/>
</dbReference>
<evidence type="ECO:0000256" key="3">
    <source>
        <dbReference type="ARBA" id="ARBA00023082"/>
    </source>
</evidence>
<evidence type="ECO:0000313" key="7">
    <source>
        <dbReference type="Proteomes" id="UP001138540"/>
    </source>
</evidence>
<dbReference type="InterPro" id="IPR013324">
    <property type="entry name" value="RNA_pol_sigma_r3/r4-like"/>
</dbReference>
<dbReference type="InterPro" id="IPR014284">
    <property type="entry name" value="RNA_pol_sigma-70_dom"/>
</dbReference>
<dbReference type="SUPFAM" id="SSF88659">
    <property type="entry name" value="Sigma3 and sigma4 domains of RNA polymerase sigma factors"/>
    <property type="match status" value="1"/>
</dbReference>
<dbReference type="NCBIfam" id="TIGR02937">
    <property type="entry name" value="sigma70-ECF"/>
    <property type="match status" value="1"/>
</dbReference>
<dbReference type="InterPro" id="IPR036388">
    <property type="entry name" value="WH-like_DNA-bd_sf"/>
</dbReference>
<dbReference type="NCBIfam" id="TIGR02999">
    <property type="entry name" value="Sig-70_X6"/>
    <property type="match status" value="1"/>
</dbReference>
<dbReference type="InterPro" id="IPR053812">
    <property type="entry name" value="HTH_Sigma70_ECF-like"/>
</dbReference>
<organism evidence="6 7">
    <name type="scientific">Sphingobium lignivorans</name>
    <dbReference type="NCBI Taxonomy" id="2735886"/>
    <lineage>
        <taxon>Bacteria</taxon>
        <taxon>Pseudomonadati</taxon>
        <taxon>Pseudomonadota</taxon>
        <taxon>Alphaproteobacteria</taxon>
        <taxon>Sphingomonadales</taxon>
        <taxon>Sphingomonadaceae</taxon>
        <taxon>Sphingobium</taxon>
    </lineage>
</organism>
<proteinExistence type="inferred from homology"/>
<dbReference type="InterPro" id="IPR013325">
    <property type="entry name" value="RNA_pol_sigma_r2"/>
</dbReference>
<dbReference type="SUPFAM" id="SSF88946">
    <property type="entry name" value="Sigma2 domain of RNA polymerase sigma factors"/>
    <property type="match status" value="1"/>
</dbReference>
<gene>
    <name evidence="6" type="ORF">HNP60_001723</name>
</gene>
<feature type="domain" description="RNA polymerase sigma-70 ECF-like HTH" evidence="5">
    <location>
        <begin position="8"/>
        <end position="180"/>
    </location>
</feature>
<comment type="caution">
    <text evidence="6">The sequence shown here is derived from an EMBL/GenBank/DDBJ whole genome shotgun (WGS) entry which is preliminary data.</text>
</comment>
<evidence type="ECO:0000256" key="1">
    <source>
        <dbReference type="ARBA" id="ARBA00010641"/>
    </source>
</evidence>
<dbReference type="Gene3D" id="1.10.1740.10">
    <property type="match status" value="1"/>
</dbReference>
<dbReference type="Proteomes" id="UP001138540">
    <property type="component" value="Unassembled WGS sequence"/>
</dbReference>
<keyword evidence="7" id="KW-1185">Reference proteome</keyword>
<keyword evidence="2" id="KW-0805">Transcription regulation</keyword>
<keyword evidence="3" id="KW-0731">Sigma factor</keyword>
<comment type="similarity">
    <text evidence="1">Belongs to the sigma-70 factor family. ECF subfamily.</text>
</comment>
<name>A0ABR6NHT0_9SPHN</name>
<dbReference type="PANTHER" id="PTHR43133">
    <property type="entry name" value="RNA POLYMERASE ECF-TYPE SIGMA FACTO"/>
    <property type="match status" value="1"/>
</dbReference>
<reference evidence="6 7" key="1">
    <citation type="submission" date="2020-08" db="EMBL/GenBank/DDBJ databases">
        <title>Exploring microbial biodiversity for novel pathways involved in the catabolism of aromatic compounds derived from lignin.</title>
        <authorList>
            <person name="Elkins J."/>
        </authorList>
    </citation>
    <scope>NUCLEOTIDE SEQUENCE [LARGE SCALE GENOMIC DNA]</scope>
    <source>
        <strain evidence="6 7">B1D3A</strain>
    </source>
</reference>
<dbReference type="PANTHER" id="PTHR43133:SF39">
    <property type="entry name" value="SIMILAR TO RNA POLYMERASE SIGMA-E FACTOR"/>
    <property type="match status" value="1"/>
</dbReference>
<evidence type="ECO:0000256" key="4">
    <source>
        <dbReference type="ARBA" id="ARBA00023163"/>
    </source>
</evidence>
<dbReference type="InterPro" id="IPR039425">
    <property type="entry name" value="RNA_pol_sigma-70-like"/>
</dbReference>
<dbReference type="InterPro" id="IPR011517">
    <property type="entry name" value="RNA_pol_sigma70_ECF-like"/>
</dbReference>
<accession>A0ABR6NHT0</accession>
<evidence type="ECO:0000313" key="6">
    <source>
        <dbReference type="EMBL" id="MBB5985749.1"/>
    </source>
</evidence>